<protein>
    <recommendedName>
        <fullName evidence="1">Scaffold protein FimL second domain-containing protein</fullName>
    </recommendedName>
</protein>
<name>A0A1H2IDE0_9GAMM</name>
<dbReference type="EMBL" id="LT629780">
    <property type="protein sequence ID" value="SDU42084.1"/>
    <property type="molecule type" value="Genomic_DNA"/>
</dbReference>
<evidence type="ECO:0000259" key="1">
    <source>
        <dbReference type="Pfam" id="PF26379"/>
    </source>
</evidence>
<dbReference type="Pfam" id="PF26379">
    <property type="entry name" value="FimL_2nd"/>
    <property type="match status" value="1"/>
</dbReference>
<reference evidence="3" key="1">
    <citation type="submission" date="2016-10" db="EMBL/GenBank/DDBJ databases">
        <authorList>
            <person name="Varghese N."/>
            <person name="Submissions S."/>
        </authorList>
    </citation>
    <scope>NUCLEOTIDE SEQUENCE [LARGE SCALE GENOMIC DNA]</scope>
    <source>
        <strain evidence="3">CCTCC 2012022</strain>
    </source>
</reference>
<dbReference type="Proteomes" id="UP000243063">
    <property type="component" value="Chromosome I"/>
</dbReference>
<dbReference type="InterPro" id="IPR036641">
    <property type="entry name" value="HPT_dom_sf"/>
</dbReference>
<accession>A0A1H2IDE0</accession>
<keyword evidence="3" id="KW-1185">Reference proteome</keyword>
<dbReference type="InterPro" id="IPR058661">
    <property type="entry name" value="FimL_2nd"/>
</dbReference>
<dbReference type="OrthoDB" id="9803176at2"/>
<sequence length="546" mass="58593">MVMGATSLGLVRNDLFVTIEQVEQSLERFIAERGDAAALQQMVEGLQQLGGTLKLLQLAGAELLAREMWQLATDIPTGAGAARDGQLAALGRGLFVLRRYLESIDSHRQEIPELLLPSVNEVRESLGQPALPESFFFSVRLDAPRPPRALRPLTSDSGRRLRQMYQVGLLGVLRGEGVEAGLRLMERALGRLDAGCATRLCWIAAAALESLREAPLRLYPWRLRLLARIDRQLRQLLDAPSSEAPRSLLKELLYLVALGNGAGPRSREVRRVFALAPLPFSDALLAEAAQRLAGPGQAVMRSLAQAMSEELGELKELLDLCARGSQQTEGGERLRLQLERLAKTLGMVGLGAGATLLHEQLPRLAAAPGPALAGLADVLLTVESMVAGLAHGEPLKPCLGAQSVRSDDSSEASARQFAEARRVVIFEARNALAQAKQAIAAYLDGRGDTRPLLAVPDSLRSVRGGLWFLGLERAGALVASCADYVEDGMLGSAQMPPEAMLETLADALSSLEFFLEGGEGLHEDGRRGVLDLAADSVRALGLEVAC</sequence>
<evidence type="ECO:0000313" key="3">
    <source>
        <dbReference type="Proteomes" id="UP000243063"/>
    </source>
</evidence>
<organism evidence="2 3">
    <name type="scientific">Geopseudomonas guangdongensis</name>
    <dbReference type="NCBI Taxonomy" id="1245526"/>
    <lineage>
        <taxon>Bacteria</taxon>
        <taxon>Pseudomonadati</taxon>
        <taxon>Pseudomonadota</taxon>
        <taxon>Gammaproteobacteria</taxon>
        <taxon>Pseudomonadales</taxon>
        <taxon>Pseudomonadaceae</taxon>
        <taxon>Geopseudomonas</taxon>
    </lineage>
</organism>
<dbReference type="SUPFAM" id="SSF47226">
    <property type="entry name" value="Histidine-containing phosphotransfer domain, HPT domain"/>
    <property type="match status" value="2"/>
</dbReference>
<feature type="domain" description="Scaffold protein FimL second" evidence="1">
    <location>
        <begin position="157"/>
        <end position="283"/>
    </location>
</feature>
<dbReference type="AlphaFoldDB" id="A0A1H2IDE0"/>
<dbReference type="STRING" id="1245526.SAMN05216580_2916"/>
<evidence type="ECO:0000313" key="2">
    <source>
        <dbReference type="EMBL" id="SDU42084.1"/>
    </source>
</evidence>
<proteinExistence type="predicted"/>
<dbReference type="RefSeq" id="WP_090215907.1">
    <property type="nucleotide sequence ID" value="NZ_LT629780.1"/>
</dbReference>
<dbReference type="GO" id="GO:0000160">
    <property type="term" value="P:phosphorelay signal transduction system"/>
    <property type="evidence" value="ECO:0007669"/>
    <property type="project" value="InterPro"/>
</dbReference>
<gene>
    <name evidence="2" type="ORF">SAMN05216580_2916</name>
</gene>